<organism evidence="1 2">
    <name type="scientific">Rhodococcus rhodochrous J3</name>
    <dbReference type="NCBI Taxonomy" id="903528"/>
    <lineage>
        <taxon>Bacteria</taxon>
        <taxon>Bacillati</taxon>
        <taxon>Actinomycetota</taxon>
        <taxon>Actinomycetes</taxon>
        <taxon>Mycobacteriales</taxon>
        <taxon>Nocardiaceae</taxon>
        <taxon>Rhodococcus</taxon>
    </lineage>
</organism>
<comment type="caution">
    <text evidence="1">The sequence shown here is derived from an EMBL/GenBank/DDBJ whole genome shotgun (WGS) entry which is preliminary data.</text>
</comment>
<keyword evidence="2" id="KW-1185">Reference proteome</keyword>
<evidence type="ECO:0000313" key="1">
    <source>
        <dbReference type="EMBL" id="SMG21137.1"/>
    </source>
</evidence>
<accession>A0ABY1M7B8</accession>
<name>A0ABY1M7B8_RHORH</name>
<protein>
    <submittedName>
        <fullName evidence="1">Uncharacterized protein</fullName>
    </submittedName>
</protein>
<gene>
    <name evidence="1" type="ORF">SAMN02745947_01283</name>
</gene>
<proteinExistence type="predicted"/>
<sequence>MLIPELLISRVEPGVVGQSAKSAVTGSPVWAKRAQLYWMRRESWSPAGGSGIGMPSSSVNT</sequence>
<dbReference type="Proteomes" id="UP000193566">
    <property type="component" value="Unassembled WGS sequence"/>
</dbReference>
<reference evidence="1 2" key="1">
    <citation type="submission" date="2017-04" db="EMBL/GenBank/DDBJ databases">
        <authorList>
            <person name="Varghese N."/>
            <person name="Submissions S."/>
        </authorList>
    </citation>
    <scope>NUCLEOTIDE SEQUENCE [LARGE SCALE GENOMIC DNA]</scope>
    <source>
        <strain evidence="1 2">J3</strain>
    </source>
</reference>
<evidence type="ECO:0000313" key="2">
    <source>
        <dbReference type="Proteomes" id="UP000193566"/>
    </source>
</evidence>
<dbReference type="EMBL" id="FXAV01000002">
    <property type="protein sequence ID" value="SMG21137.1"/>
    <property type="molecule type" value="Genomic_DNA"/>
</dbReference>